<dbReference type="InterPro" id="IPR025877">
    <property type="entry name" value="MobA-like_NTP_Trfase"/>
</dbReference>
<protein>
    <submittedName>
        <fullName evidence="2">Nucleotidyltransferase family protein</fullName>
    </submittedName>
</protein>
<dbReference type="PANTHER" id="PTHR43777:SF1">
    <property type="entry name" value="MOLYBDENUM COFACTOR CYTIDYLYLTRANSFERASE"/>
    <property type="match status" value="1"/>
</dbReference>
<dbReference type="Pfam" id="PF12804">
    <property type="entry name" value="NTP_transf_3"/>
    <property type="match status" value="1"/>
</dbReference>
<dbReference type="Gene3D" id="3.90.550.10">
    <property type="entry name" value="Spore Coat Polysaccharide Biosynthesis Protein SpsA, Chain A"/>
    <property type="match status" value="1"/>
</dbReference>
<evidence type="ECO:0000313" key="3">
    <source>
        <dbReference type="Proteomes" id="UP000241507"/>
    </source>
</evidence>
<proteinExistence type="predicted"/>
<evidence type="ECO:0000259" key="1">
    <source>
        <dbReference type="Pfam" id="PF12804"/>
    </source>
</evidence>
<evidence type="ECO:0000313" key="2">
    <source>
        <dbReference type="EMBL" id="AVR46830.1"/>
    </source>
</evidence>
<gene>
    <name evidence="2" type="ORF">C7S20_17065</name>
</gene>
<dbReference type="SUPFAM" id="SSF53448">
    <property type="entry name" value="Nucleotide-diphospho-sugar transferases"/>
    <property type="match status" value="1"/>
</dbReference>
<dbReference type="GO" id="GO:0016779">
    <property type="term" value="F:nucleotidyltransferase activity"/>
    <property type="evidence" value="ECO:0007669"/>
    <property type="project" value="UniProtKB-ARBA"/>
</dbReference>
<organism evidence="2 3">
    <name type="scientific">Christiangramia fulva</name>
    <dbReference type="NCBI Taxonomy" id="2126553"/>
    <lineage>
        <taxon>Bacteria</taxon>
        <taxon>Pseudomonadati</taxon>
        <taxon>Bacteroidota</taxon>
        <taxon>Flavobacteriia</taxon>
        <taxon>Flavobacteriales</taxon>
        <taxon>Flavobacteriaceae</taxon>
        <taxon>Christiangramia</taxon>
    </lineage>
</organism>
<accession>A0A2R3Z9B5</accession>
<feature type="domain" description="MobA-like NTP transferase" evidence="1">
    <location>
        <begin position="9"/>
        <end position="168"/>
    </location>
</feature>
<dbReference type="EMBL" id="CP028136">
    <property type="protein sequence ID" value="AVR46830.1"/>
    <property type="molecule type" value="Genomic_DNA"/>
</dbReference>
<sequence>MIENKKIGVVILAAGASSRLGYPKQLVEFEGKKLLQKMIDLADDFSFDSKVLVLGANANEIKKEIDSKNFSIAINGEWNQGMSSSIIKGITSSEELEKLDHLLILLSDQPFVNREKIEQLIRLQIENKSEATFSEYEGDIGVPAIFSRSVFQKLKELKGDHGAKKLIYNDKIEFQTIKFEKGNFDVDTKEDVELLKQLEKK</sequence>
<dbReference type="CDD" id="cd04182">
    <property type="entry name" value="GT_2_like_f"/>
    <property type="match status" value="1"/>
</dbReference>
<reference evidence="3" key="1">
    <citation type="submission" date="2018-03" db="EMBL/GenBank/DDBJ databases">
        <title>Gramella fulva sp. nov., isolated from a dry surface of tidal flat.</title>
        <authorList>
            <person name="Hwang S.H."/>
            <person name="Hwang W.M."/>
            <person name="Kang K."/>
            <person name="Ahn T.-Y."/>
        </authorList>
    </citation>
    <scope>NUCLEOTIDE SEQUENCE [LARGE SCALE GENOMIC DNA]</scope>
    <source>
        <strain evidence="3">SH35</strain>
    </source>
</reference>
<dbReference type="AlphaFoldDB" id="A0A2R3Z9B5"/>
<name>A0A2R3Z9B5_9FLAO</name>
<dbReference type="PANTHER" id="PTHR43777">
    <property type="entry name" value="MOLYBDENUM COFACTOR CYTIDYLYLTRANSFERASE"/>
    <property type="match status" value="1"/>
</dbReference>
<dbReference type="InterPro" id="IPR029044">
    <property type="entry name" value="Nucleotide-diphossugar_trans"/>
</dbReference>
<dbReference type="KEGG" id="grs:C7S20_17065"/>
<keyword evidence="3" id="KW-1185">Reference proteome</keyword>
<dbReference type="OrthoDB" id="9779263at2"/>
<keyword evidence="2" id="KW-0808">Transferase</keyword>
<dbReference type="Proteomes" id="UP000241507">
    <property type="component" value="Chromosome"/>
</dbReference>
<dbReference type="RefSeq" id="WP_107013601.1">
    <property type="nucleotide sequence ID" value="NZ_CP028136.1"/>
</dbReference>